<proteinExistence type="predicted"/>
<accession>A0A645ETZ5</accession>
<protein>
    <submittedName>
        <fullName evidence="1">Uncharacterized protein</fullName>
    </submittedName>
</protein>
<reference evidence="1" key="1">
    <citation type="submission" date="2019-08" db="EMBL/GenBank/DDBJ databases">
        <authorList>
            <person name="Kucharzyk K."/>
            <person name="Murdoch R.W."/>
            <person name="Higgins S."/>
            <person name="Loffler F."/>
        </authorList>
    </citation>
    <scope>NUCLEOTIDE SEQUENCE</scope>
</reference>
<name>A0A645ETZ5_9ZZZZ</name>
<sequence length="57" mass="6582">MADYKKLYLRMFRASEDAINLLIDAQRECEEQYISLPDSDCEVISIAPEVIKSVEEV</sequence>
<evidence type="ECO:0000313" key="1">
    <source>
        <dbReference type="EMBL" id="MPN04692.1"/>
    </source>
</evidence>
<gene>
    <name evidence="1" type="ORF">SDC9_151937</name>
</gene>
<comment type="caution">
    <text evidence="1">The sequence shown here is derived from an EMBL/GenBank/DDBJ whole genome shotgun (WGS) entry which is preliminary data.</text>
</comment>
<dbReference type="AlphaFoldDB" id="A0A645ETZ5"/>
<organism evidence="1">
    <name type="scientific">bioreactor metagenome</name>
    <dbReference type="NCBI Taxonomy" id="1076179"/>
    <lineage>
        <taxon>unclassified sequences</taxon>
        <taxon>metagenomes</taxon>
        <taxon>ecological metagenomes</taxon>
    </lineage>
</organism>
<dbReference type="EMBL" id="VSSQ01050615">
    <property type="protein sequence ID" value="MPN04692.1"/>
    <property type="molecule type" value="Genomic_DNA"/>
</dbReference>